<gene>
    <name evidence="4" type="ORF">CVT23_17165</name>
</gene>
<evidence type="ECO:0000256" key="2">
    <source>
        <dbReference type="SAM" id="MobiDB-lite"/>
    </source>
</evidence>
<feature type="compositionally biased region" description="Basic and acidic residues" evidence="2">
    <location>
        <begin position="12"/>
        <end position="26"/>
    </location>
</feature>
<dbReference type="RefSeq" id="WP_109795754.1">
    <property type="nucleotide sequence ID" value="NZ_PHIG01000044.1"/>
</dbReference>
<dbReference type="AlphaFoldDB" id="A0A2M9FY97"/>
<proteinExistence type="predicted"/>
<dbReference type="EMBL" id="PHIG01000044">
    <property type="protein sequence ID" value="PJK28432.1"/>
    <property type="molecule type" value="Genomic_DNA"/>
</dbReference>
<keyword evidence="5" id="KW-1185">Reference proteome</keyword>
<dbReference type="InterPro" id="IPR006683">
    <property type="entry name" value="Thioestr_dom"/>
</dbReference>
<dbReference type="CDD" id="cd03443">
    <property type="entry name" value="PaaI_thioesterase"/>
    <property type="match status" value="1"/>
</dbReference>
<organism evidence="4 5">
    <name type="scientific">Minwuia thermotolerans</name>
    <dbReference type="NCBI Taxonomy" id="2056226"/>
    <lineage>
        <taxon>Bacteria</taxon>
        <taxon>Pseudomonadati</taxon>
        <taxon>Pseudomonadota</taxon>
        <taxon>Alphaproteobacteria</taxon>
        <taxon>Minwuiales</taxon>
        <taxon>Minwuiaceae</taxon>
        <taxon>Minwuia</taxon>
    </lineage>
</organism>
<dbReference type="SUPFAM" id="SSF54637">
    <property type="entry name" value="Thioesterase/thiol ester dehydrase-isomerase"/>
    <property type="match status" value="1"/>
</dbReference>
<dbReference type="InterPro" id="IPR003736">
    <property type="entry name" value="PAAI_dom"/>
</dbReference>
<accession>A0A2M9FY97</accession>
<protein>
    <submittedName>
        <fullName evidence="4">Thioesterase</fullName>
    </submittedName>
</protein>
<dbReference type="OrthoDB" id="3477511at2"/>
<evidence type="ECO:0000313" key="4">
    <source>
        <dbReference type="EMBL" id="PJK28432.1"/>
    </source>
</evidence>
<reference evidence="4 5" key="1">
    <citation type="submission" date="2017-11" db="EMBL/GenBank/DDBJ databases">
        <title>Draft genome sequence of Rhizobiales bacterium SY3-13.</title>
        <authorList>
            <person name="Sun C."/>
        </authorList>
    </citation>
    <scope>NUCLEOTIDE SEQUENCE [LARGE SCALE GENOMIC DNA]</scope>
    <source>
        <strain evidence="4 5">SY3-13</strain>
    </source>
</reference>
<comment type="caution">
    <text evidence="4">The sequence shown here is derived from an EMBL/GenBank/DDBJ whole genome shotgun (WGS) entry which is preliminary data.</text>
</comment>
<dbReference type="GO" id="GO:0016289">
    <property type="term" value="F:acyl-CoA hydrolase activity"/>
    <property type="evidence" value="ECO:0007669"/>
    <property type="project" value="UniProtKB-ARBA"/>
</dbReference>
<name>A0A2M9FY97_9PROT</name>
<dbReference type="InterPro" id="IPR029069">
    <property type="entry name" value="HotDog_dom_sf"/>
</dbReference>
<dbReference type="Pfam" id="PF03061">
    <property type="entry name" value="4HBT"/>
    <property type="match status" value="1"/>
</dbReference>
<evidence type="ECO:0000313" key="5">
    <source>
        <dbReference type="Proteomes" id="UP000229498"/>
    </source>
</evidence>
<sequence length="145" mass="16380">MDDKTDYFANKRNPDEHYRHFDPEDPHEVNTGPFHWRKKGGQVQFAFRAERKHCNSGGIVHGGLLMTFADLMMCGTATEGTDDRGVYTVAFNAEFVASGEEGDLVKARAEVVRRTPKTVFIRGEIYTDDRIVLTCSAVLRRIRAA</sequence>
<keyword evidence="1" id="KW-0378">Hydrolase</keyword>
<feature type="region of interest" description="Disordered" evidence="2">
    <location>
        <begin position="1"/>
        <end position="26"/>
    </location>
</feature>
<dbReference type="Proteomes" id="UP000229498">
    <property type="component" value="Unassembled WGS sequence"/>
</dbReference>
<feature type="domain" description="Thioesterase" evidence="3">
    <location>
        <begin position="57"/>
        <end position="131"/>
    </location>
</feature>
<evidence type="ECO:0000256" key="1">
    <source>
        <dbReference type="ARBA" id="ARBA00022801"/>
    </source>
</evidence>
<dbReference type="Gene3D" id="3.10.129.10">
    <property type="entry name" value="Hotdog Thioesterase"/>
    <property type="match status" value="1"/>
</dbReference>
<dbReference type="NCBIfam" id="TIGR00369">
    <property type="entry name" value="unchar_dom_1"/>
    <property type="match status" value="1"/>
</dbReference>
<evidence type="ECO:0000259" key="3">
    <source>
        <dbReference type="Pfam" id="PF03061"/>
    </source>
</evidence>